<proteinExistence type="predicted"/>
<evidence type="ECO:0000313" key="10">
    <source>
        <dbReference type="Proteomes" id="UP000539175"/>
    </source>
</evidence>
<dbReference type="SMART" id="SM00387">
    <property type="entry name" value="HATPase_c"/>
    <property type="match status" value="1"/>
</dbReference>
<dbReference type="InterPro" id="IPR004358">
    <property type="entry name" value="Sig_transdc_His_kin-like_C"/>
</dbReference>
<evidence type="ECO:0000256" key="5">
    <source>
        <dbReference type="ARBA" id="ARBA00022777"/>
    </source>
</evidence>
<evidence type="ECO:0000256" key="2">
    <source>
        <dbReference type="ARBA" id="ARBA00012438"/>
    </source>
</evidence>
<dbReference type="RefSeq" id="WP_184807597.1">
    <property type="nucleotide sequence ID" value="NZ_JACIIZ010000024.1"/>
</dbReference>
<dbReference type="EC" id="2.7.13.3" evidence="2"/>
<accession>A0A7X0B3J4</accession>
<dbReference type="AlphaFoldDB" id="A0A7X0B3J4"/>
<gene>
    <name evidence="9" type="ORF">FHS74_005677</name>
</gene>
<keyword evidence="3" id="KW-0808">Transferase</keyword>
<reference evidence="9 10" key="1">
    <citation type="submission" date="2020-08" db="EMBL/GenBank/DDBJ databases">
        <title>Genomic Encyclopedia of Type Strains, Phase IV (KMG-IV): sequencing the most valuable type-strain genomes for metagenomic binning, comparative biology and taxonomic classification.</title>
        <authorList>
            <person name="Goeker M."/>
        </authorList>
    </citation>
    <scope>NUCLEOTIDE SEQUENCE [LARGE SCALE GENOMIC DNA]</scope>
    <source>
        <strain evidence="9 10">DSM 22198</strain>
    </source>
</reference>
<evidence type="ECO:0000256" key="7">
    <source>
        <dbReference type="ARBA" id="ARBA00023012"/>
    </source>
</evidence>
<evidence type="ECO:0000313" key="9">
    <source>
        <dbReference type="EMBL" id="MBB6255078.1"/>
    </source>
</evidence>
<comment type="caution">
    <text evidence="9">The sequence shown here is derived from an EMBL/GenBank/DDBJ whole genome shotgun (WGS) entry which is preliminary data.</text>
</comment>
<dbReference type="InterPro" id="IPR036890">
    <property type="entry name" value="HATPase_C_sf"/>
</dbReference>
<name>A0A7X0B3J4_9PROT</name>
<keyword evidence="10" id="KW-1185">Reference proteome</keyword>
<dbReference type="PROSITE" id="PS50109">
    <property type="entry name" value="HIS_KIN"/>
    <property type="match status" value="1"/>
</dbReference>
<dbReference type="SUPFAM" id="SSF55874">
    <property type="entry name" value="ATPase domain of HSP90 chaperone/DNA topoisomerase II/histidine kinase"/>
    <property type="match status" value="1"/>
</dbReference>
<dbReference type="GO" id="GO:0004673">
    <property type="term" value="F:protein histidine kinase activity"/>
    <property type="evidence" value="ECO:0007669"/>
    <property type="project" value="UniProtKB-EC"/>
</dbReference>
<comment type="catalytic activity">
    <reaction evidence="1">
        <text>ATP + protein L-histidine = ADP + protein N-phospho-L-histidine.</text>
        <dbReference type="EC" id="2.7.13.3"/>
    </reaction>
</comment>
<dbReference type="PRINTS" id="PR00344">
    <property type="entry name" value="BCTRLSENSOR"/>
</dbReference>
<dbReference type="GO" id="GO:0005524">
    <property type="term" value="F:ATP binding"/>
    <property type="evidence" value="ECO:0007669"/>
    <property type="project" value="UniProtKB-KW"/>
</dbReference>
<feature type="domain" description="Histidine kinase" evidence="8">
    <location>
        <begin position="195"/>
        <end position="408"/>
    </location>
</feature>
<dbReference type="Gene3D" id="3.30.565.10">
    <property type="entry name" value="Histidine kinase-like ATPase, C-terminal domain"/>
    <property type="match status" value="1"/>
</dbReference>
<evidence type="ECO:0000259" key="8">
    <source>
        <dbReference type="PROSITE" id="PS50109"/>
    </source>
</evidence>
<keyword evidence="7" id="KW-0902">Two-component regulatory system</keyword>
<keyword evidence="6" id="KW-0067">ATP-binding</keyword>
<dbReference type="InterPro" id="IPR003594">
    <property type="entry name" value="HATPase_dom"/>
</dbReference>
<dbReference type="EMBL" id="JACIIZ010000024">
    <property type="protein sequence ID" value="MBB6255078.1"/>
    <property type="molecule type" value="Genomic_DNA"/>
</dbReference>
<dbReference type="CDD" id="cd00075">
    <property type="entry name" value="HATPase"/>
    <property type="match status" value="1"/>
</dbReference>
<organism evidence="9 10">
    <name type="scientific">Nitrospirillum iridis</name>
    <dbReference type="NCBI Taxonomy" id="765888"/>
    <lineage>
        <taxon>Bacteria</taxon>
        <taxon>Pseudomonadati</taxon>
        <taxon>Pseudomonadota</taxon>
        <taxon>Alphaproteobacteria</taxon>
        <taxon>Rhodospirillales</taxon>
        <taxon>Azospirillaceae</taxon>
        <taxon>Nitrospirillum</taxon>
    </lineage>
</organism>
<keyword evidence="4" id="KW-0547">Nucleotide-binding</keyword>
<evidence type="ECO:0000256" key="6">
    <source>
        <dbReference type="ARBA" id="ARBA00022840"/>
    </source>
</evidence>
<dbReference type="PANTHER" id="PTHR43065:SF46">
    <property type="entry name" value="C4-DICARBOXYLATE TRANSPORT SENSOR PROTEIN DCTB"/>
    <property type="match status" value="1"/>
</dbReference>
<dbReference type="InterPro" id="IPR005467">
    <property type="entry name" value="His_kinase_dom"/>
</dbReference>
<evidence type="ECO:0000256" key="4">
    <source>
        <dbReference type="ARBA" id="ARBA00022741"/>
    </source>
</evidence>
<dbReference type="GO" id="GO:0000160">
    <property type="term" value="P:phosphorelay signal transduction system"/>
    <property type="evidence" value="ECO:0007669"/>
    <property type="project" value="UniProtKB-KW"/>
</dbReference>
<protein>
    <recommendedName>
        <fullName evidence="2">histidine kinase</fullName>
        <ecNumber evidence="2">2.7.13.3</ecNumber>
    </recommendedName>
</protein>
<sequence length="414" mass="43928">MDFRPAVHSIALSLSLRTMLAAIFAFLCLQVLATSPQYATALVLGGLAALTIWDTARRHGVPPAAAEMASPAQRDQARQHDRLLALLDAVTVALIAVAPDGCIAFTNRAARLLIGGEVDALSDIDALGPVTATRILALPAGARQIMTLADGRLMLVWVVGFATPGQPAQKLISLQAVTGDLDAVQLRAWQDMARVLSHEIMNSLTPIASLSESAAELLRGREASEPEVARAVQAIARRSLHLIDFVERYRQVADLPEPRLRPVRASELVAAIGGLLHTEFATRGIAYHSEIGPGDLTVMADAELLSQAILNLLRNAAEAVSATEAATIRLSCEKVGPDFICAVADNGPGIPADRVQEIFLPFFTTKPEGSGIGLSLARQIALAHGGRIEVMDNPGGGALFRMTIPVRDPATIRD</sequence>
<dbReference type="Proteomes" id="UP000539175">
    <property type="component" value="Unassembled WGS sequence"/>
</dbReference>
<evidence type="ECO:0000256" key="1">
    <source>
        <dbReference type="ARBA" id="ARBA00000085"/>
    </source>
</evidence>
<evidence type="ECO:0000256" key="3">
    <source>
        <dbReference type="ARBA" id="ARBA00022679"/>
    </source>
</evidence>
<dbReference type="Pfam" id="PF02518">
    <property type="entry name" value="HATPase_c"/>
    <property type="match status" value="1"/>
</dbReference>
<keyword evidence="5 9" id="KW-0418">Kinase</keyword>
<dbReference type="PANTHER" id="PTHR43065">
    <property type="entry name" value="SENSOR HISTIDINE KINASE"/>
    <property type="match status" value="1"/>
</dbReference>